<dbReference type="Pfam" id="PF07707">
    <property type="entry name" value="BACK"/>
    <property type="match status" value="1"/>
</dbReference>
<dbReference type="InterPro" id="IPR017096">
    <property type="entry name" value="BTB-kelch_protein"/>
</dbReference>
<dbReference type="InterPro" id="IPR015915">
    <property type="entry name" value="Kelch-typ_b-propeller"/>
</dbReference>
<dbReference type="InterPro" id="IPR011705">
    <property type="entry name" value="BACK"/>
</dbReference>
<organism evidence="6 7">
    <name type="scientific">Acyrthosiphon pisum</name>
    <name type="common">Pea aphid</name>
    <dbReference type="NCBI Taxonomy" id="7029"/>
    <lineage>
        <taxon>Eukaryota</taxon>
        <taxon>Metazoa</taxon>
        <taxon>Ecdysozoa</taxon>
        <taxon>Arthropoda</taxon>
        <taxon>Hexapoda</taxon>
        <taxon>Insecta</taxon>
        <taxon>Pterygota</taxon>
        <taxon>Neoptera</taxon>
        <taxon>Paraneoptera</taxon>
        <taxon>Hemiptera</taxon>
        <taxon>Sternorrhyncha</taxon>
        <taxon>Aphidomorpha</taxon>
        <taxon>Aphidoidea</taxon>
        <taxon>Aphididae</taxon>
        <taxon>Macrosiphini</taxon>
        <taxon>Acyrthosiphon</taxon>
    </lineage>
</organism>
<dbReference type="FunFam" id="1.25.40.420:FF:000001">
    <property type="entry name" value="Kelch-like family member 12"/>
    <property type="match status" value="1"/>
</dbReference>
<dbReference type="Pfam" id="PF00651">
    <property type="entry name" value="BTB"/>
    <property type="match status" value="1"/>
</dbReference>
<dbReference type="InterPro" id="IPR011333">
    <property type="entry name" value="SKP1/BTB/POZ_sf"/>
</dbReference>
<dbReference type="PROSITE" id="PS50097">
    <property type="entry name" value="BTB"/>
    <property type="match status" value="1"/>
</dbReference>
<dbReference type="InterPro" id="IPR000210">
    <property type="entry name" value="BTB/POZ_dom"/>
</dbReference>
<evidence type="ECO:0000313" key="7">
    <source>
        <dbReference type="Proteomes" id="UP000007819"/>
    </source>
</evidence>
<dbReference type="Gene3D" id="3.30.710.10">
    <property type="entry name" value="Potassium Channel Kv1.1, Chain A"/>
    <property type="match status" value="1"/>
</dbReference>
<dbReference type="PIRSF" id="PIRSF037037">
    <property type="entry name" value="Kelch-like_protein_gigaxonin"/>
    <property type="match status" value="1"/>
</dbReference>
<dbReference type="Gene3D" id="2.120.10.80">
    <property type="entry name" value="Kelch-type beta propeller"/>
    <property type="match status" value="1"/>
</dbReference>
<dbReference type="PANTHER" id="PTHR45632:SF30">
    <property type="entry name" value="BTB DOMAIN-CONTAINING PROTEIN"/>
    <property type="match status" value="1"/>
</dbReference>
<comment type="function">
    <text evidence="4">Probable substrate-specific adapter of an E3 ubiquitin-protein ligase complex which mediates the ubiquitination and subsequent proteasomal degradation of target proteins. May have a role in synapse differentiation and growth.</text>
</comment>
<protein>
    <recommendedName>
        <fullName evidence="1">Kelch-like protein diablo</fullName>
    </recommendedName>
</protein>
<dbReference type="SUPFAM" id="SSF54695">
    <property type="entry name" value="POZ domain"/>
    <property type="match status" value="1"/>
</dbReference>
<evidence type="ECO:0000256" key="1">
    <source>
        <dbReference type="ARBA" id="ARBA00013699"/>
    </source>
</evidence>
<name>A0A8R2H626_ACYPI</name>
<dbReference type="SMART" id="SM00875">
    <property type="entry name" value="BACK"/>
    <property type="match status" value="1"/>
</dbReference>
<dbReference type="Proteomes" id="UP000007819">
    <property type="component" value="Unassembled WGS sequence"/>
</dbReference>
<dbReference type="GO" id="GO:0003779">
    <property type="term" value="F:actin binding"/>
    <property type="evidence" value="ECO:0007669"/>
    <property type="project" value="UniProtKB-KW"/>
</dbReference>
<dbReference type="InterPro" id="IPR006652">
    <property type="entry name" value="Kelch_1"/>
</dbReference>
<evidence type="ECO:0000256" key="4">
    <source>
        <dbReference type="ARBA" id="ARBA00043912"/>
    </source>
</evidence>
<sequence length="580" mass="64940">MFKMQSIQEISISSSSGPARYKYKKSSYVEIFEALQSLRNNEVLCDIELETDDSTKILGHKVVLASASPYFHAMFTNFSERNHDHVVIRQLDSTALQLLVNFIYSGEIVITEKNVQILLPAANLLQLQEIKDICCDFLQKQLHYTNCLGINTLADLHSCTKLLTSSELYIQQNFSKVVEADEFLTLSPDQVVKLISSDELAVPSEEKVFECVIRWVKHELVSRKCILPQLMEHVRLPLTSSNYIFKNVFKEPLLNNCLCKDYIIEALHFLKSDQLVTVPECIRIKPRQPSVLHKVILVIGGHGNSTECYNSKINQWNFGPEMITTRFHAGLAVLKDNCVFAVGGIRLNSTFKSVEVLNLSSETPCWKLSVDMLVERSALGVGIINNYLYAVGGCDGTNTLNSVEVFDCISQEWRMVSNMSTRRSHVGVGVLNDLLYAVGGNSSGRTLNSVECYHPSFDKWIPVAEMCFHRCAAGVGVLDGVLYAVGGCYRLEALKSVEAYRPSTGVWITIVDMNFPRENAGVVALDGLLYAIGGRNGLSCLKSVEVYNPITNTWTMLRESMKVERSCPRVVTIGHRPPHF</sequence>
<reference evidence="7" key="1">
    <citation type="submission" date="2010-06" db="EMBL/GenBank/DDBJ databases">
        <authorList>
            <person name="Jiang H."/>
            <person name="Abraham K."/>
            <person name="Ali S."/>
            <person name="Alsbrooks S.L."/>
            <person name="Anim B.N."/>
            <person name="Anosike U.S."/>
            <person name="Attaway T."/>
            <person name="Bandaranaike D.P."/>
            <person name="Battles P.K."/>
            <person name="Bell S.N."/>
            <person name="Bell A.V."/>
            <person name="Beltran B."/>
            <person name="Bickham C."/>
            <person name="Bustamante Y."/>
            <person name="Caleb T."/>
            <person name="Canada A."/>
            <person name="Cardenas V."/>
            <person name="Carter K."/>
            <person name="Chacko J."/>
            <person name="Chandrabose M.N."/>
            <person name="Chavez D."/>
            <person name="Chavez A."/>
            <person name="Chen L."/>
            <person name="Chu H.-S."/>
            <person name="Claassen K.J."/>
            <person name="Cockrell R."/>
            <person name="Collins M."/>
            <person name="Cooper J.A."/>
            <person name="Cree A."/>
            <person name="Curry S.M."/>
            <person name="Da Y."/>
            <person name="Dao M.D."/>
            <person name="Das B."/>
            <person name="Davila M.-L."/>
            <person name="Davy-Carroll L."/>
            <person name="Denson S."/>
            <person name="Dinh H."/>
            <person name="Ebong V.E."/>
            <person name="Edwards J.R."/>
            <person name="Egan A."/>
            <person name="El-Daye J."/>
            <person name="Escobedo L."/>
            <person name="Fernandez S."/>
            <person name="Fernando P.R."/>
            <person name="Flagg N."/>
            <person name="Forbes L.D."/>
            <person name="Fowler R.G."/>
            <person name="Fu Q."/>
            <person name="Gabisi R.A."/>
            <person name="Ganer J."/>
            <person name="Garbino Pronczuk A."/>
            <person name="Garcia R.M."/>
            <person name="Garner T."/>
            <person name="Garrett T.E."/>
            <person name="Gonzalez D.A."/>
            <person name="Hamid H."/>
            <person name="Hawkins E.S."/>
            <person name="Hirani K."/>
            <person name="Hogues M.E."/>
            <person name="Hollins B."/>
            <person name="Hsiao C.-H."/>
            <person name="Jabil R."/>
            <person name="James M.L."/>
            <person name="Jhangiani S.N."/>
            <person name="Johnson B."/>
            <person name="Johnson Q."/>
            <person name="Joshi V."/>
            <person name="Kalu J.B."/>
            <person name="Kam C."/>
            <person name="Kashfia A."/>
            <person name="Keebler J."/>
            <person name="Kisamo H."/>
            <person name="Kovar C.L."/>
            <person name="Lago L.A."/>
            <person name="Lai C.-Y."/>
            <person name="Laidlaw J."/>
            <person name="Lara F."/>
            <person name="Le T.-K."/>
            <person name="Lee S.L."/>
            <person name="Legall F.H."/>
            <person name="Lemon S.J."/>
            <person name="Lewis L.R."/>
            <person name="Li B."/>
            <person name="Liu Y."/>
            <person name="Liu Y.-S."/>
            <person name="Lopez J."/>
            <person name="Lozado R.J."/>
            <person name="Lu J."/>
            <person name="Madu R.C."/>
            <person name="Maheshwari M."/>
            <person name="Maheshwari R."/>
            <person name="Malloy K."/>
            <person name="Martinez E."/>
            <person name="Mathew T."/>
            <person name="Mercado I.C."/>
            <person name="Mercado C."/>
            <person name="Meyer B."/>
            <person name="Montgomery K."/>
            <person name="Morgan M.B."/>
            <person name="Munidasa M."/>
            <person name="Nazareth L.V."/>
            <person name="Nelson J."/>
            <person name="Ng B.M."/>
            <person name="Nguyen N.B."/>
            <person name="Nguyen P.Q."/>
            <person name="Nguyen T."/>
            <person name="Obregon M."/>
            <person name="Okwuonu G.O."/>
            <person name="Onwere C.G."/>
            <person name="Orozco G."/>
            <person name="Parra A."/>
            <person name="Patel S."/>
            <person name="Patil S."/>
            <person name="Perez A."/>
            <person name="Perez Y."/>
            <person name="Pham C."/>
            <person name="Primus E.L."/>
            <person name="Pu L.-L."/>
            <person name="Puazo M."/>
            <person name="Qin X."/>
            <person name="Quiroz J.B."/>
            <person name="Reese J."/>
            <person name="Richards S."/>
            <person name="Rives C.M."/>
            <person name="Robberts R."/>
            <person name="Ruiz S.J."/>
            <person name="Ruiz M.J."/>
            <person name="Santibanez J."/>
            <person name="Schneider B.W."/>
            <person name="Sisson I."/>
            <person name="Smith M."/>
            <person name="Sodergren E."/>
            <person name="Song X.-Z."/>
            <person name="Song B.B."/>
            <person name="Summersgill H."/>
            <person name="Thelus R."/>
            <person name="Thornton R.D."/>
            <person name="Trejos Z.Y."/>
            <person name="Usmani K."/>
            <person name="Vattathil S."/>
            <person name="Villasana D."/>
            <person name="Walker D.L."/>
            <person name="Wang S."/>
            <person name="Wang K."/>
            <person name="White C.S."/>
            <person name="Williams A.C."/>
            <person name="Williamson J."/>
            <person name="Wilson K."/>
            <person name="Woghiren I.O."/>
            <person name="Woodworth J.R."/>
            <person name="Worley K.C."/>
            <person name="Wright R.A."/>
            <person name="Wu W."/>
            <person name="Young L."/>
            <person name="Zhang L."/>
            <person name="Zhang J."/>
            <person name="Zhu Y."/>
            <person name="Muzny D.M."/>
            <person name="Weinstock G."/>
            <person name="Gibbs R.A."/>
        </authorList>
    </citation>
    <scope>NUCLEOTIDE SEQUENCE [LARGE SCALE GENOMIC DNA]</scope>
    <source>
        <strain evidence="7">LSR1</strain>
    </source>
</reference>
<dbReference type="RefSeq" id="XP_016657237.1">
    <property type="nucleotide sequence ID" value="XM_016801748.1"/>
</dbReference>
<evidence type="ECO:0000259" key="5">
    <source>
        <dbReference type="PROSITE" id="PS50097"/>
    </source>
</evidence>
<feature type="domain" description="BTB" evidence="5">
    <location>
        <begin position="45"/>
        <end position="112"/>
    </location>
</feature>
<dbReference type="SMART" id="SM00612">
    <property type="entry name" value="Kelch"/>
    <property type="match status" value="6"/>
</dbReference>
<dbReference type="Pfam" id="PF01344">
    <property type="entry name" value="Kelch_1"/>
    <property type="match status" value="4"/>
</dbReference>
<dbReference type="SUPFAM" id="SSF117281">
    <property type="entry name" value="Kelch motif"/>
    <property type="match status" value="1"/>
</dbReference>
<evidence type="ECO:0000256" key="3">
    <source>
        <dbReference type="ARBA" id="ARBA00022737"/>
    </source>
</evidence>
<evidence type="ECO:0000313" key="6">
    <source>
        <dbReference type="EnsemblMetazoa" id="XP_016657237.1"/>
    </source>
</evidence>
<dbReference type="Gene3D" id="1.25.40.420">
    <property type="match status" value="1"/>
</dbReference>
<evidence type="ECO:0000256" key="2">
    <source>
        <dbReference type="ARBA" id="ARBA00022441"/>
    </source>
</evidence>
<dbReference type="EnsemblMetazoa" id="XM_016801748.2">
    <property type="protein sequence ID" value="XP_016657237.1"/>
    <property type="gene ID" value="LOC100164850"/>
</dbReference>
<keyword evidence="7" id="KW-1185">Reference proteome</keyword>
<dbReference type="KEGG" id="api:100164850"/>
<dbReference type="SMART" id="SM00225">
    <property type="entry name" value="BTB"/>
    <property type="match status" value="1"/>
</dbReference>
<keyword evidence="2" id="KW-0880">Kelch repeat</keyword>
<keyword evidence="3" id="KW-0677">Repeat</keyword>
<dbReference type="AlphaFoldDB" id="A0A8R2H626"/>
<proteinExistence type="predicted"/>
<dbReference type="PANTHER" id="PTHR45632">
    <property type="entry name" value="LD33804P"/>
    <property type="match status" value="1"/>
</dbReference>
<dbReference type="GeneID" id="100164850"/>
<reference evidence="6" key="2">
    <citation type="submission" date="2022-06" db="UniProtKB">
        <authorList>
            <consortium name="EnsemblMetazoa"/>
        </authorList>
    </citation>
    <scope>IDENTIFICATION</scope>
</reference>
<accession>A0A8R2H626</accession>
<dbReference type="OrthoDB" id="6418787at2759"/>